<protein>
    <recommendedName>
        <fullName evidence="4">Ankyrin repeat protein</fullName>
    </recommendedName>
</protein>
<feature type="region of interest" description="Disordered" evidence="1">
    <location>
        <begin position="236"/>
        <end position="257"/>
    </location>
</feature>
<name>A0A1R1PXR9_ZANCU</name>
<dbReference type="AlphaFoldDB" id="A0A1R1PXR9"/>
<dbReference type="Proteomes" id="UP000188320">
    <property type="component" value="Unassembled WGS sequence"/>
</dbReference>
<dbReference type="InterPro" id="IPR036770">
    <property type="entry name" value="Ankyrin_rpt-contain_sf"/>
</dbReference>
<dbReference type="OrthoDB" id="194358at2759"/>
<comment type="caution">
    <text evidence="2">The sequence shown here is derived from an EMBL/GenBank/DDBJ whole genome shotgun (WGS) entry which is preliminary data.</text>
</comment>
<dbReference type="SUPFAM" id="SSF48403">
    <property type="entry name" value="Ankyrin repeat"/>
    <property type="match status" value="1"/>
</dbReference>
<evidence type="ECO:0000313" key="2">
    <source>
        <dbReference type="EMBL" id="OMH85707.1"/>
    </source>
</evidence>
<proteinExistence type="predicted"/>
<keyword evidence="3" id="KW-1185">Reference proteome</keyword>
<organism evidence="2 3">
    <name type="scientific">Zancudomyces culisetae</name>
    <name type="common">Gut fungus</name>
    <name type="synonym">Smittium culisetae</name>
    <dbReference type="NCBI Taxonomy" id="1213189"/>
    <lineage>
        <taxon>Eukaryota</taxon>
        <taxon>Fungi</taxon>
        <taxon>Fungi incertae sedis</taxon>
        <taxon>Zoopagomycota</taxon>
        <taxon>Kickxellomycotina</taxon>
        <taxon>Harpellomycetes</taxon>
        <taxon>Harpellales</taxon>
        <taxon>Legeriomycetaceae</taxon>
        <taxon>Zancudomyces</taxon>
    </lineage>
</organism>
<dbReference type="Gene3D" id="1.25.40.20">
    <property type="entry name" value="Ankyrin repeat-containing domain"/>
    <property type="match status" value="1"/>
</dbReference>
<sequence>MTSCRMVSTEQFEDFYKKYRWGDSVDKEMCFSNFSVVGGERDKIDTLLKNTSTAFEKQLIFDMAVYLDNFYVMMMLFKDVKNTPKNISSLLEVARRSNDLSCMKYVASVKPNLRYHRTNTALEIAIITEEYEWAKLILETYKVKKRYECFQTAIGLGDPRSIKMFLDLGYSIKNHLGGLAKIAAEEKNTELMQLVIDAGISGRELTQHAVPALCDKFDDNVLNTFLLGMFPGTKKSEEGKENKKGGGGKSNSGDTHTGEKQELCYNEVLQFLIMQGLKLEKKHYFMVVELLGSANIKGVRALLNEGVRISEHSKTKFIVRSAQGNVPPHSAEGLRIPNDNTLHDIKAEVTDSTFRIVQMLIKCGININAHNHLLMRMAYRLGAIKWIDYLKDNGARLGGQLYNGYQEAMDSKKSSVLHHWLKHSIIYHS</sequence>
<reference evidence="3" key="1">
    <citation type="submission" date="2017-01" db="EMBL/GenBank/DDBJ databases">
        <authorList>
            <person name="Wang Y."/>
            <person name="White M."/>
            <person name="Kvist S."/>
            <person name="Moncalvo J.-M."/>
        </authorList>
    </citation>
    <scope>NUCLEOTIDE SEQUENCE [LARGE SCALE GENOMIC DNA]</scope>
    <source>
        <strain evidence="3">COL-18-3</strain>
    </source>
</reference>
<dbReference type="EMBL" id="LSSK01000055">
    <property type="protein sequence ID" value="OMH85707.1"/>
    <property type="molecule type" value="Genomic_DNA"/>
</dbReference>
<accession>A0A1R1PXR9</accession>
<gene>
    <name evidence="2" type="ORF">AX774_g737</name>
</gene>
<evidence type="ECO:0000313" key="3">
    <source>
        <dbReference type="Proteomes" id="UP000188320"/>
    </source>
</evidence>
<evidence type="ECO:0000256" key="1">
    <source>
        <dbReference type="SAM" id="MobiDB-lite"/>
    </source>
</evidence>
<evidence type="ECO:0008006" key="4">
    <source>
        <dbReference type="Google" id="ProtNLM"/>
    </source>
</evidence>